<protein>
    <recommendedName>
        <fullName evidence="1">Calponin-homology (CH) domain-containing protein</fullName>
    </recommendedName>
</protein>
<dbReference type="InParanoid" id="A0A0D2X2N8"/>
<evidence type="ECO:0000313" key="2">
    <source>
        <dbReference type="EMBL" id="KJE92884.1"/>
    </source>
</evidence>
<sequence length="179" mass="18822">MSNRPAAMGLDAELAAKRAAKYDPVAEGEAIAFIKEQTGIVVPAGSDNVHSALKDGSVLAELANSVKPGSFSNTKAQTMPFKQMEVINKFLEVASSLGVPITNSFQTVDLFENQNIGQVIICINALKLAAQGKGKLNSHASKEVVTDHSVIPMQTHGYTGGANASGQNFGLGRQIVNNK</sequence>
<dbReference type="FunCoup" id="A0A0D2X2N8">
    <property type="interactions" value="18"/>
</dbReference>
<dbReference type="Proteomes" id="UP000008743">
    <property type="component" value="Unassembled WGS sequence"/>
</dbReference>
<organism evidence="2 3">
    <name type="scientific">Capsaspora owczarzaki (strain ATCC 30864)</name>
    <dbReference type="NCBI Taxonomy" id="595528"/>
    <lineage>
        <taxon>Eukaryota</taxon>
        <taxon>Filasterea</taxon>
        <taxon>Capsaspora</taxon>
    </lineage>
</organism>
<dbReference type="PANTHER" id="PTHR47385">
    <property type="entry name" value="CALPONIN"/>
    <property type="match status" value="1"/>
</dbReference>
<accession>A0A0D2X2N8</accession>
<dbReference type="GO" id="GO:0007015">
    <property type="term" value="P:actin filament organization"/>
    <property type="evidence" value="ECO:0007669"/>
    <property type="project" value="TreeGrafter"/>
</dbReference>
<dbReference type="RefSeq" id="XP_004363500.1">
    <property type="nucleotide sequence ID" value="XM_004363443.2"/>
</dbReference>
<dbReference type="STRING" id="595528.A0A0D2X2N8"/>
<dbReference type="EMBL" id="KE346364">
    <property type="protein sequence ID" value="KJE92884.1"/>
    <property type="molecule type" value="Genomic_DNA"/>
</dbReference>
<gene>
    <name evidence="2" type="ORF">CAOG_003772</name>
</gene>
<evidence type="ECO:0000259" key="1">
    <source>
        <dbReference type="PROSITE" id="PS50021"/>
    </source>
</evidence>
<dbReference type="OMA" id="KWLMDGI"/>
<dbReference type="SMART" id="SM00033">
    <property type="entry name" value="CH"/>
    <property type="match status" value="1"/>
</dbReference>
<keyword evidence="3" id="KW-1185">Reference proteome</keyword>
<dbReference type="eggNOG" id="KOG2046">
    <property type="taxonomic scope" value="Eukaryota"/>
</dbReference>
<dbReference type="GO" id="GO:0015629">
    <property type="term" value="C:actin cytoskeleton"/>
    <property type="evidence" value="ECO:0007669"/>
    <property type="project" value="TreeGrafter"/>
</dbReference>
<reference evidence="3" key="1">
    <citation type="submission" date="2011-02" db="EMBL/GenBank/DDBJ databases">
        <title>The Genome Sequence of Capsaspora owczarzaki ATCC 30864.</title>
        <authorList>
            <person name="Russ C."/>
            <person name="Cuomo C."/>
            <person name="Burger G."/>
            <person name="Gray M.W."/>
            <person name="Holland P.W.H."/>
            <person name="King N."/>
            <person name="Lang F.B.F."/>
            <person name="Roger A.J."/>
            <person name="Ruiz-Trillo I."/>
            <person name="Young S.K."/>
            <person name="Zeng Q."/>
            <person name="Gargeya S."/>
            <person name="Alvarado L."/>
            <person name="Berlin A."/>
            <person name="Chapman S.B."/>
            <person name="Chen Z."/>
            <person name="Freedman E."/>
            <person name="Gellesch M."/>
            <person name="Goldberg J."/>
            <person name="Griggs A."/>
            <person name="Gujja S."/>
            <person name="Heilman E."/>
            <person name="Heiman D."/>
            <person name="Howarth C."/>
            <person name="Mehta T."/>
            <person name="Neiman D."/>
            <person name="Pearson M."/>
            <person name="Roberts A."/>
            <person name="Saif S."/>
            <person name="Shea T."/>
            <person name="Shenoy N."/>
            <person name="Sisk P."/>
            <person name="Stolte C."/>
            <person name="Sykes S."/>
            <person name="White J."/>
            <person name="Yandava C."/>
            <person name="Haas B."/>
            <person name="Nusbaum C."/>
            <person name="Birren B."/>
        </authorList>
    </citation>
    <scope>NUCLEOTIDE SEQUENCE</scope>
    <source>
        <strain evidence="3">ATCC 30864</strain>
    </source>
</reference>
<dbReference type="InterPro" id="IPR003096">
    <property type="entry name" value="SM22_calponin"/>
</dbReference>
<feature type="domain" description="Calponin-homology (CH)" evidence="1">
    <location>
        <begin position="24"/>
        <end position="131"/>
    </location>
</feature>
<dbReference type="PhylomeDB" id="A0A0D2X2N8"/>
<dbReference type="PANTHER" id="PTHR47385:SF14">
    <property type="entry name" value="TRANSGELIN"/>
    <property type="match status" value="1"/>
</dbReference>
<dbReference type="Gene3D" id="1.10.418.10">
    <property type="entry name" value="Calponin-like domain"/>
    <property type="match status" value="1"/>
</dbReference>
<dbReference type="PROSITE" id="PS50021">
    <property type="entry name" value="CH"/>
    <property type="match status" value="1"/>
</dbReference>
<dbReference type="InterPro" id="IPR050606">
    <property type="entry name" value="Calponin-like"/>
</dbReference>
<dbReference type="OrthoDB" id="21595at2759"/>
<dbReference type="InterPro" id="IPR036872">
    <property type="entry name" value="CH_dom_sf"/>
</dbReference>
<proteinExistence type="predicted"/>
<dbReference type="GO" id="GO:0051015">
    <property type="term" value="F:actin filament binding"/>
    <property type="evidence" value="ECO:0007669"/>
    <property type="project" value="TreeGrafter"/>
</dbReference>
<dbReference type="InterPro" id="IPR001715">
    <property type="entry name" value="CH_dom"/>
</dbReference>
<dbReference type="PRINTS" id="PR00888">
    <property type="entry name" value="SM22CALPONIN"/>
</dbReference>
<dbReference type="AlphaFoldDB" id="A0A0D2X2N8"/>
<name>A0A0D2X2N8_CAPO3</name>
<dbReference type="SUPFAM" id="SSF47576">
    <property type="entry name" value="Calponin-homology domain, CH-domain"/>
    <property type="match status" value="1"/>
</dbReference>
<dbReference type="Pfam" id="PF00307">
    <property type="entry name" value="CH"/>
    <property type="match status" value="1"/>
</dbReference>
<evidence type="ECO:0000313" key="3">
    <source>
        <dbReference type="Proteomes" id="UP000008743"/>
    </source>
</evidence>